<dbReference type="EMBL" id="JASBWS010000095">
    <property type="protein sequence ID" value="KAJ9098291.1"/>
    <property type="molecule type" value="Genomic_DNA"/>
</dbReference>
<evidence type="ECO:0000313" key="2">
    <source>
        <dbReference type="Proteomes" id="UP001230649"/>
    </source>
</evidence>
<sequence length="369" mass="38970">MATRSHYFLCVDVGGSKTAASIASAEGVVLGRGYAGSGNLAEVGATRCFARCGSTGPRHRTTPRTIELKRLKQRHLYYNVSGHMGRSCDTAFDEAKIAPTLSRYFQRDITPTNDALLLASQALLTGTQYGLALVAGTGSVILGLEIPLVCAEQDGSKGARKPIVRCRKGGNGHLLGDHGSAYHLGVTAARIAADDYTMRKPIDAPLYARLCTHYGVQDPGDLPARIHELDSSLDAIAAGNKRKLLIADSSALVLESINPNLDTSASPDALGLRVVNSCINTLADDIHDVVDALQHQTSSASDRTNNFLASASTLATTGGIVARPVFREMLVAALGQRGIRFKDTTFIEHAADHGAIGLSRAFGRAGAHV</sequence>
<protein>
    <submittedName>
        <fullName evidence="1">Uncharacterized protein</fullName>
    </submittedName>
</protein>
<proteinExistence type="predicted"/>
<gene>
    <name evidence="1" type="ORF">QFC20_006000</name>
</gene>
<comment type="caution">
    <text evidence="1">The sequence shown here is derived from an EMBL/GenBank/DDBJ whole genome shotgun (WGS) entry which is preliminary data.</text>
</comment>
<keyword evidence="2" id="KW-1185">Reference proteome</keyword>
<organism evidence="1 2">
    <name type="scientific">Naganishia adeliensis</name>
    <dbReference type="NCBI Taxonomy" id="92952"/>
    <lineage>
        <taxon>Eukaryota</taxon>
        <taxon>Fungi</taxon>
        <taxon>Dikarya</taxon>
        <taxon>Basidiomycota</taxon>
        <taxon>Agaricomycotina</taxon>
        <taxon>Tremellomycetes</taxon>
        <taxon>Filobasidiales</taxon>
        <taxon>Filobasidiaceae</taxon>
        <taxon>Naganishia</taxon>
    </lineage>
</organism>
<reference evidence="1" key="1">
    <citation type="submission" date="2023-04" db="EMBL/GenBank/DDBJ databases">
        <title>Draft Genome sequencing of Naganishia species isolated from polar environments using Oxford Nanopore Technology.</title>
        <authorList>
            <person name="Leo P."/>
            <person name="Venkateswaran K."/>
        </authorList>
    </citation>
    <scope>NUCLEOTIDE SEQUENCE</scope>
    <source>
        <strain evidence="1">MNA-CCFEE 5262</strain>
    </source>
</reference>
<name>A0ACC2VI53_9TREE</name>
<dbReference type="Proteomes" id="UP001230649">
    <property type="component" value="Unassembled WGS sequence"/>
</dbReference>
<accession>A0ACC2VI53</accession>
<evidence type="ECO:0000313" key="1">
    <source>
        <dbReference type="EMBL" id="KAJ9098291.1"/>
    </source>
</evidence>